<dbReference type="InterPro" id="IPR038407">
    <property type="entry name" value="v-SNARE_N_sf"/>
</dbReference>
<dbReference type="GO" id="GO:0031201">
    <property type="term" value="C:SNARE complex"/>
    <property type="evidence" value="ECO:0007669"/>
    <property type="project" value="TreeGrafter"/>
</dbReference>
<proteinExistence type="inferred from homology"/>
<evidence type="ECO:0000256" key="1">
    <source>
        <dbReference type="ARBA" id="ARBA00004211"/>
    </source>
</evidence>
<dbReference type="CDD" id="cd15862">
    <property type="entry name" value="SNARE_Vti1"/>
    <property type="match status" value="1"/>
</dbReference>
<sequence length="196" mass="22140">ASDLFKEYEQDLVTLTRALQSKLRDLSSGAVIGDQWKTLLRAAERELDEADEIVASMDNELFALPPPSRSKLQPKLRQYKSDQDKFRKEFVKLSASPSAREALLGPAGAPSKFDSSGGVDPDQRTRLLQGTERLQQTGERLTNAQRTALEAEQTGVDTLQELRRQREQLERARSTLRDVDSNVDRAGRTLRTMLRR</sequence>
<evidence type="ECO:0000259" key="11">
    <source>
        <dbReference type="PROSITE" id="PS50192"/>
    </source>
</evidence>
<gene>
    <name evidence="12" type="ORF">BCR44DRAFT_1371611</name>
</gene>
<dbReference type="PANTHER" id="PTHR21230:SF26">
    <property type="entry name" value="VESICLE TRANSPORT THROUGH INTERACTION WITH T-SNARES HOMOLOG 1A"/>
    <property type="match status" value="1"/>
</dbReference>
<keyword evidence="7 9" id="KW-0175">Coiled coil</keyword>
<dbReference type="GO" id="GO:0005789">
    <property type="term" value="C:endoplasmic reticulum membrane"/>
    <property type="evidence" value="ECO:0007669"/>
    <property type="project" value="TreeGrafter"/>
</dbReference>
<evidence type="ECO:0000256" key="3">
    <source>
        <dbReference type="ARBA" id="ARBA00022448"/>
    </source>
</evidence>
<dbReference type="Gene3D" id="1.20.5.110">
    <property type="match status" value="1"/>
</dbReference>
<evidence type="ECO:0000256" key="2">
    <source>
        <dbReference type="ARBA" id="ARBA00006108"/>
    </source>
</evidence>
<feature type="domain" description="T-SNARE coiled-coil homology" evidence="11">
    <location>
        <begin position="131"/>
        <end position="193"/>
    </location>
</feature>
<dbReference type="GO" id="GO:0005794">
    <property type="term" value="C:Golgi apparatus"/>
    <property type="evidence" value="ECO:0007669"/>
    <property type="project" value="TreeGrafter"/>
</dbReference>
<organism evidence="12 13">
    <name type="scientific">Catenaria anguillulae PL171</name>
    <dbReference type="NCBI Taxonomy" id="765915"/>
    <lineage>
        <taxon>Eukaryota</taxon>
        <taxon>Fungi</taxon>
        <taxon>Fungi incertae sedis</taxon>
        <taxon>Blastocladiomycota</taxon>
        <taxon>Blastocladiomycetes</taxon>
        <taxon>Blastocladiales</taxon>
        <taxon>Catenariaceae</taxon>
        <taxon>Catenaria</taxon>
    </lineage>
</organism>
<dbReference type="Pfam" id="PF12352">
    <property type="entry name" value="V-SNARE_C"/>
    <property type="match status" value="1"/>
</dbReference>
<protein>
    <recommendedName>
        <fullName evidence="11">t-SNARE coiled-coil homology domain-containing protein</fullName>
    </recommendedName>
</protein>
<comment type="similarity">
    <text evidence="2">Belongs to the VTI1 family.</text>
</comment>
<evidence type="ECO:0000313" key="13">
    <source>
        <dbReference type="Proteomes" id="UP000193411"/>
    </source>
</evidence>
<dbReference type="InterPro" id="IPR000727">
    <property type="entry name" value="T_SNARE_dom"/>
</dbReference>
<dbReference type="PANTHER" id="PTHR21230">
    <property type="entry name" value="VESICLE TRANSPORT V-SNARE PROTEIN VTI1-RELATED"/>
    <property type="match status" value="1"/>
</dbReference>
<evidence type="ECO:0000256" key="7">
    <source>
        <dbReference type="ARBA" id="ARBA00023054"/>
    </source>
</evidence>
<keyword evidence="3" id="KW-0813">Transport</keyword>
<evidence type="ECO:0000256" key="8">
    <source>
        <dbReference type="ARBA" id="ARBA00023136"/>
    </source>
</evidence>
<reference evidence="12 13" key="1">
    <citation type="submission" date="2016-07" db="EMBL/GenBank/DDBJ databases">
        <title>Pervasive Adenine N6-methylation of Active Genes in Fungi.</title>
        <authorList>
            <consortium name="DOE Joint Genome Institute"/>
            <person name="Mondo S.J."/>
            <person name="Dannebaum R.O."/>
            <person name="Kuo R.C."/>
            <person name="Labutti K."/>
            <person name="Haridas S."/>
            <person name="Kuo A."/>
            <person name="Salamov A."/>
            <person name="Ahrendt S.R."/>
            <person name="Lipzen A."/>
            <person name="Sullivan W."/>
            <person name="Andreopoulos W.B."/>
            <person name="Clum A."/>
            <person name="Lindquist E."/>
            <person name="Daum C."/>
            <person name="Ramamoorthy G.K."/>
            <person name="Gryganskyi A."/>
            <person name="Culley D."/>
            <person name="Magnuson J.K."/>
            <person name="James T.Y."/>
            <person name="O'Malley M.A."/>
            <person name="Stajich J.E."/>
            <person name="Spatafora J.W."/>
            <person name="Visel A."/>
            <person name="Grigoriev I.V."/>
        </authorList>
    </citation>
    <scope>NUCLEOTIDE SEQUENCE [LARGE SCALE GENOMIC DNA]</scope>
    <source>
        <strain evidence="12 13">PL171</strain>
    </source>
</reference>
<dbReference type="GO" id="GO:0006886">
    <property type="term" value="P:intracellular protein transport"/>
    <property type="evidence" value="ECO:0007669"/>
    <property type="project" value="InterPro"/>
</dbReference>
<dbReference type="GO" id="GO:0005484">
    <property type="term" value="F:SNAP receptor activity"/>
    <property type="evidence" value="ECO:0007669"/>
    <property type="project" value="TreeGrafter"/>
</dbReference>
<dbReference type="GO" id="GO:0012507">
    <property type="term" value="C:ER to Golgi transport vesicle membrane"/>
    <property type="evidence" value="ECO:0007669"/>
    <property type="project" value="TreeGrafter"/>
</dbReference>
<dbReference type="GO" id="GO:0006891">
    <property type="term" value="P:intra-Golgi vesicle-mediated transport"/>
    <property type="evidence" value="ECO:0007669"/>
    <property type="project" value="TreeGrafter"/>
</dbReference>
<dbReference type="Gene3D" id="1.20.58.400">
    <property type="entry name" value="t-snare proteins"/>
    <property type="match status" value="1"/>
</dbReference>
<evidence type="ECO:0000256" key="4">
    <source>
        <dbReference type="ARBA" id="ARBA00022692"/>
    </source>
</evidence>
<dbReference type="Proteomes" id="UP000193411">
    <property type="component" value="Unassembled WGS sequence"/>
</dbReference>
<comment type="caution">
    <text evidence="12">The sequence shown here is derived from an EMBL/GenBank/DDBJ whole genome shotgun (WGS) entry which is preliminary data.</text>
</comment>
<dbReference type="STRING" id="765915.A0A1Y2HBW1"/>
<comment type="subcellular location">
    <subcellularLocation>
        <location evidence="1">Membrane</location>
        <topology evidence="1">Single-pass type IV membrane protein</topology>
    </subcellularLocation>
</comment>
<dbReference type="InterPro" id="IPR007705">
    <property type="entry name" value="Vesicle_trsprt_v-SNARE_N"/>
</dbReference>
<dbReference type="Pfam" id="PF05008">
    <property type="entry name" value="V-SNARE"/>
    <property type="match status" value="1"/>
</dbReference>
<dbReference type="PROSITE" id="PS50192">
    <property type="entry name" value="T_SNARE"/>
    <property type="match status" value="1"/>
</dbReference>
<name>A0A1Y2HBW1_9FUNG</name>
<keyword evidence="5" id="KW-0653">Protein transport</keyword>
<dbReference type="FunFam" id="1.20.5.110:FF:000002">
    <property type="entry name" value="Vesicle transport through interaction with t-SNAREsB"/>
    <property type="match status" value="1"/>
</dbReference>
<keyword evidence="6" id="KW-1133">Transmembrane helix</keyword>
<dbReference type="GO" id="GO:0000149">
    <property type="term" value="F:SNARE binding"/>
    <property type="evidence" value="ECO:0007669"/>
    <property type="project" value="TreeGrafter"/>
</dbReference>
<accession>A0A1Y2HBW1</accession>
<evidence type="ECO:0000256" key="6">
    <source>
        <dbReference type="ARBA" id="ARBA00022989"/>
    </source>
</evidence>
<feature type="non-terminal residue" evidence="12">
    <location>
        <position position="196"/>
    </location>
</feature>
<evidence type="ECO:0000313" key="12">
    <source>
        <dbReference type="EMBL" id="ORZ31995.1"/>
    </source>
</evidence>
<dbReference type="GO" id="GO:0006896">
    <property type="term" value="P:Golgi to vacuole transport"/>
    <property type="evidence" value="ECO:0007669"/>
    <property type="project" value="TreeGrafter"/>
</dbReference>
<keyword evidence="8" id="KW-0472">Membrane</keyword>
<dbReference type="SUPFAM" id="SSF58038">
    <property type="entry name" value="SNARE fusion complex"/>
    <property type="match status" value="1"/>
</dbReference>
<evidence type="ECO:0000256" key="10">
    <source>
        <dbReference type="SAM" id="MobiDB-lite"/>
    </source>
</evidence>
<dbReference type="EMBL" id="MCFL01000052">
    <property type="protein sequence ID" value="ORZ31995.1"/>
    <property type="molecule type" value="Genomic_DNA"/>
</dbReference>
<feature type="non-terminal residue" evidence="12">
    <location>
        <position position="1"/>
    </location>
</feature>
<dbReference type="GO" id="GO:0031902">
    <property type="term" value="C:late endosome membrane"/>
    <property type="evidence" value="ECO:0007669"/>
    <property type="project" value="TreeGrafter"/>
</dbReference>
<dbReference type="SUPFAM" id="SSF47661">
    <property type="entry name" value="t-snare proteins"/>
    <property type="match status" value="1"/>
</dbReference>
<dbReference type="OrthoDB" id="430637at2759"/>
<keyword evidence="4" id="KW-0812">Transmembrane</keyword>
<dbReference type="InterPro" id="IPR010989">
    <property type="entry name" value="SNARE"/>
</dbReference>
<dbReference type="GO" id="GO:0048280">
    <property type="term" value="P:vesicle fusion with Golgi apparatus"/>
    <property type="evidence" value="ECO:0007669"/>
    <property type="project" value="TreeGrafter"/>
</dbReference>
<feature type="region of interest" description="Disordered" evidence="10">
    <location>
        <begin position="103"/>
        <end position="123"/>
    </location>
</feature>
<dbReference type="AlphaFoldDB" id="A0A1Y2HBW1"/>
<dbReference type="GO" id="GO:0016236">
    <property type="term" value="P:macroautophagy"/>
    <property type="evidence" value="ECO:0007669"/>
    <property type="project" value="TreeGrafter"/>
</dbReference>
<keyword evidence="13" id="KW-1185">Reference proteome</keyword>
<dbReference type="GO" id="GO:0005829">
    <property type="term" value="C:cytosol"/>
    <property type="evidence" value="ECO:0007669"/>
    <property type="project" value="GOC"/>
</dbReference>
<evidence type="ECO:0000256" key="5">
    <source>
        <dbReference type="ARBA" id="ARBA00022927"/>
    </source>
</evidence>
<feature type="coiled-coil region" evidence="9">
    <location>
        <begin position="134"/>
        <end position="182"/>
    </location>
</feature>
<dbReference type="GO" id="GO:0042147">
    <property type="term" value="P:retrograde transport, endosome to Golgi"/>
    <property type="evidence" value="ECO:0007669"/>
    <property type="project" value="TreeGrafter"/>
</dbReference>
<dbReference type="SMART" id="SM00397">
    <property type="entry name" value="t_SNARE"/>
    <property type="match status" value="1"/>
</dbReference>
<evidence type="ECO:0000256" key="9">
    <source>
        <dbReference type="SAM" id="Coils"/>
    </source>
</evidence>